<proteinExistence type="inferred from homology"/>
<dbReference type="GO" id="GO:0033819">
    <property type="term" value="F:lipoyl(octanoyl) transferase activity"/>
    <property type="evidence" value="ECO:0007669"/>
    <property type="project" value="InterPro"/>
</dbReference>
<evidence type="ECO:0000313" key="6">
    <source>
        <dbReference type="Proteomes" id="UP000075806"/>
    </source>
</evidence>
<evidence type="ECO:0000259" key="4">
    <source>
        <dbReference type="PROSITE" id="PS51733"/>
    </source>
</evidence>
<dbReference type="PANTHER" id="PTHR43679:SF2">
    <property type="entry name" value="OCTANOYL-[GCVH]:PROTEIN N-OCTANOYLTRANSFERASE"/>
    <property type="match status" value="1"/>
</dbReference>
<keyword evidence="2 3" id="KW-0012">Acyltransferase</keyword>
<comment type="catalytic activity">
    <reaction evidence="3">
        <text>N(6)-octanoyl-L-lysyl-[glycine-cleavage complex H protein] + L-lysyl-[lipoyl-carrier protein] = N(6)-octanoyl-L-lysyl-[lipoyl-carrier protein] + L-lysyl-[glycine-cleavage complex H protein]</text>
        <dbReference type="Rhea" id="RHEA:20213"/>
        <dbReference type="Rhea" id="RHEA-COMP:10500"/>
        <dbReference type="Rhea" id="RHEA-COMP:10501"/>
        <dbReference type="Rhea" id="RHEA-COMP:10503"/>
        <dbReference type="Rhea" id="RHEA-COMP:10504"/>
        <dbReference type="ChEBI" id="CHEBI:29969"/>
        <dbReference type="ChEBI" id="CHEBI:78809"/>
        <dbReference type="EC" id="2.3.1.204"/>
    </reaction>
</comment>
<dbReference type="AlphaFoldDB" id="A0A162DHU5"/>
<feature type="active site" description="Acyl-thioester intermediate" evidence="3">
    <location>
        <position position="146"/>
    </location>
</feature>
<dbReference type="OrthoDB" id="2080934at2"/>
<comment type="miscellaneous">
    <text evidence="3">The reaction proceeds via a thioester-linked acyl-enzyme intermediate.</text>
</comment>
<evidence type="ECO:0000256" key="1">
    <source>
        <dbReference type="ARBA" id="ARBA00022679"/>
    </source>
</evidence>
<sequence length="276" mass="31025">MDKDFNKYFNNKWRFIDHTKLGLDWSALHSFAYDDTICHSVGKEAMPSTLRAWVHSKTIVLGTQDSRLPKIEDGLSYLNHQEYDVIVRNSGGLAVVLDDQILNISLILKEDKGFSINRGYDLMLQLITEMFPHVEIKAGEIVGSYCPGSYDLSIGGKKFAGISQRRIRNGIAIQIYLCISGSGSNRARLIQSFYSKAVQGLKANFDYPIIEPSTMASLEELLNDSSLTVQNVLHRAYQVLERLGAEFVNTGLSEDEKVAFSNHLEKVSIRNEKCLP</sequence>
<dbReference type="CDD" id="cd16443">
    <property type="entry name" value="LplA"/>
    <property type="match status" value="1"/>
</dbReference>
<dbReference type="SUPFAM" id="SSF55681">
    <property type="entry name" value="Class II aaRS and biotin synthetases"/>
    <property type="match status" value="1"/>
</dbReference>
<dbReference type="EC" id="2.3.1.204" evidence="3"/>
<evidence type="ECO:0000256" key="3">
    <source>
        <dbReference type="HAMAP-Rule" id="MF_02119"/>
    </source>
</evidence>
<comment type="function">
    <text evidence="3">Catalyzes the amidotransfer (transamidation) of the octanoyl moiety from octanoyl-GcvH to the lipoyl domain of the E2 subunit of lipoate-dependent enzymes.</text>
</comment>
<dbReference type="Proteomes" id="UP000075806">
    <property type="component" value="Unassembled WGS sequence"/>
</dbReference>
<dbReference type="PROSITE" id="PS51733">
    <property type="entry name" value="BPL_LPL_CATALYTIC"/>
    <property type="match status" value="1"/>
</dbReference>
<accession>A0A162DHU5</accession>
<dbReference type="InterPro" id="IPR045864">
    <property type="entry name" value="aa-tRNA-synth_II/BPL/LPL"/>
</dbReference>
<comment type="caution">
    <text evidence="5">The sequence shown here is derived from an EMBL/GenBank/DDBJ whole genome shotgun (WGS) entry which is preliminary data.</text>
</comment>
<gene>
    <name evidence="3" type="primary">lipL</name>
    <name evidence="5" type="ORF">AZF04_07080</name>
</gene>
<dbReference type="Gene3D" id="3.30.930.10">
    <property type="entry name" value="Bira Bifunctional Protein, Domain 2"/>
    <property type="match status" value="1"/>
</dbReference>
<dbReference type="HAMAP" id="MF_02119">
    <property type="entry name" value="LipL"/>
    <property type="match status" value="1"/>
</dbReference>
<keyword evidence="6" id="KW-1185">Reference proteome</keyword>
<feature type="site" description="Lowers pKa of active site Cys" evidence="3">
    <location>
        <position position="158"/>
    </location>
</feature>
<comment type="similarity">
    <text evidence="3">Belongs to the octanoyltransferase LipL family.</text>
</comment>
<dbReference type="Pfam" id="PF21948">
    <property type="entry name" value="LplA-B_cat"/>
    <property type="match status" value="1"/>
</dbReference>
<feature type="domain" description="BPL/LPL catalytic" evidence="4">
    <location>
        <begin position="44"/>
        <end position="226"/>
    </location>
</feature>
<evidence type="ECO:0000256" key="2">
    <source>
        <dbReference type="ARBA" id="ARBA00023315"/>
    </source>
</evidence>
<reference evidence="5" key="1">
    <citation type="submission" date="2016-02" db="EMBL/GenBank/DDBJ databases">
        <title>Genome sequence of Bacillus trypoxylicola KCTC 13244(T).</title>
        <authorList>
            <person name="Jeong H."/>
            <person name="Park S.-H."/>
            <person name="Choi S.-K."/>
        </authorList>
    </citation>
    <scope>NUCLEOTIDE SEQUENCE [LARGE SCALE GENOMIC DNA]</scope>
    <source>
        <strain evidence="5">KCTC 13244</strain>
    </source>
</reference>
<dbReference type="InterPro" id="IPR004143">
    <property type="entry name" value="BPL_LPL_catalytic"/>
</dbReference>
<keyword evidence="1 3" id="KW-0808">Transferase</keyword>
<organism evidence="5 6">
    <name type="scientific">Alkalihalobacillus trypoxylicola</name>
    <dbReference type="NCBI Taxonomy" id="519424"/>
    <lineage>
        <taxon>Bacteria</taxon>
        <taxon>Bacillati</taxon>
        <taxon>Bacillota</taxon>
        <taxon>Bacilli</taxon>
        <taxon>Bacillales</taxon>
        <taxon>Bacillaceae</taxon>
        <taxon>Alkalihalobacillus</taxon>
    </lineage>
</organism>
<evidence type="ECO:0000313" key="5">
    <source>
        <dbReference type="EMBL" id="KYG29676.1"/>
    </source>
</evidence>
<protein>
    <recommendedName>
        <fullName evidence="3">Octanoyl-[GcvH]:protein N-octanoyltransferase</fullName>
        <ecNumber evidence="3">2.3.1.204</ecNumber>
    </recommendedName>
    <alternativeName>
        <fullName evidence="3">Octanoyl-[GcvH]:E2 amidotransferase</fullName>
    </alternativeName>
</protein>
<dbReference type="EMBL" id="LTAO01000023">
    <property type="protein sequence ID" value="KYG29676.1"/>
    <property type="molecule type" value="Genomic_DNA"/>
</dbReference>
<dbReference type="PANTHER" id="PTHR43679">
    <property type="entry name" value="OCTANOYLTRANSFERASE LIPM-RELATED"/>
    <property type="match status" value="1"/>
</dbReference>
<comment type="pathway">
    <text evidence="3">Protein modification; protein lipoylation via endogenous pathway; protein N(6)-(lipoyl)lysine from octanoyl-[acyl-carrier-protein].</text>
</comment>
<dbReference type="RefSeq" id="WP_061949459.1">
    <property type="nucleotide sequence ID" value="NZ_LTAO01000023.1"/>
</dbReference>
<dbReference type="GO" id="GO:0009107">
    <property type="term" value="P:lipoate biosynthetic process"/>
    <property type="evidence" value="ECO:0007669"/>
    <property type="project" value="UniProtKB-UniRule"/>
</dbReference>
<name>A0A162DHU5_9BACI</name>
<dbReference type="InterPro" id="IPR050664">
    <property type="entry name" value="Octanoyltrans_LipM/LipL"/>
</dbReference>
<dbReference type="GO" id="GO:0009249">
    <property type="term" value="P:protein lipoylation"/>
    <property type="evidence" value="ECO:0007669"/>
    <property type="project" value="UniProtKB-UniRule"/>
</dbReference>
<dbReference type="STRING" id="519424.AZF04_07080"/>
<dbReference type="InterPro" id="IPR024897">
    <property type="entry name" value="LipL"/>
</dbReference>